<dbReference type="SMART" id="SM01049">
    <property type="entry name" value="Cache_2"/>
    <property type="match status" value="1"/>
</dbReference>
<evidence type="ECO:0000256" key="5">
    <source>
        <dbReference type="ARBA" id="ARBA00023136"/>
    </source>
</evidence>
<dbReference type="GO" id="GO:0004888">
    <property type="term" value="F:transmembrane signaling receptor activity"/>
    <property type="evidence" value="ECO:0007669"/>
    <property type="project" value="InterPro"/>
</dbReference>
<evidence type="ECO:0000256" key="3">
    <source>
        <dbReference type="ARBA" id="ARBA00022692"/>
    </source>
</evidence>
<dbReference type="SMART" id="SM00304">
    <property type="entry name" value="HAMP"/>
    <property type="match status" value="1"/>
</dbReference>
<comment type="similarity">
    <text evidence="7">Belongs to the methyl-accepting chemotaxis (MCP) protein family.</text>
</comment>
<dbReference type="Gene3D" id="6.10.340.10">
    <property type="match status" value="1"/>
</dbReference>
<proteinExistence type="inferred from homology"/>
<dbReference type="PANTHER" id="PTHR32089">
    <property type="entry name" value="METHYL-ACCEPTING CHEMOTAXIS PROTEIN MCPB"/>
    <property type="match status" value="1"/>
</dbReference>
<dbReference type="GO" id="GO:0005886">
    <property type="term" value="C:plasma membrane"/>
    <property type="evidence" value="ECO:0007669"/>
    <property type="project" value="UniProtKB-SubCell"/>
</dbReference>
<protein>
    <recommendedName>
        <fullName evidence="14">Chemotaxis protein</fullName>
    </recommendedName>
</protein>
<sequence length="578" mass="62357">MIKLTIRKKLLLVSFLLLVVPIIALGLVTNKVSGDSTHALIETGLKNNVRLATEMLNSLDKAVQKGVITKEDAQNQLRVMLLGEKRADNTRPINTHIDLGENGYFFIMDEKGNLLAHPLLEGQNIWDKQTSDGTHYIQNMIKTAQTGGGFTYYDWPLPNSKKEASKLTYSELSTSWGWIISAGSYMQDYDAGQRHILSAMLITLIVCSVVGITLFTFFALHISRPIIRVADQAERMAAGDLSGEKIVVSSRDETGQLASSFNTLSDSLRELAGNQLLSANVLAASSMTLSSIISETTQAVNQTSHAITEVAASNETQASSIEETSRAMEEMSTGIQRIAITSNTAFEASVGTLQEAENGNELSLRSTVQMTAVSSTVGDLSGVIHQLGDRSQQIGQIVEAIREISAQTNLLALNASIEAARAGENGRGFAVVASEIRKLAERSNDSAAQVAELIEDIQNDIQYAVGSMQKGEHEVEASVAAIRETGEAFTRILQATRSVVMQVEETSAAAEQMSASSQEISAALQEMEQVSSNTAGAAQIVSAATEEQLASMEEIALSAQKLSQMSDQMKQLINNFKM</sequence>
<dbReference type="GO" id="GO:0006935">
    <property type="term" value="P:chemotaxis"/>
    <property type="evidence" value="ECO:0007669"/>
    <property type="project" value="InterPro"/>
</dbReference>
<evidence type="ECO:0000256" key="6">
    <source>
        <dbReference type="ARBA" id="ARBA00023224"/>
    </source>
</evidence>
<name>A0A1V4HQA6_9BACL</name>
<dbReference type="PANTHER" id="PTHR32089:SF112">
    <property type="entry name" value="LYSOZYME-LIKE PROTEIN-RELATED"/>
    <property type="match status" value="1"/>
</dbReference>
<dbReference type="EMBL" id="MBTG01000004">
    <property type="protein sequence ID" value="OPH60315.1"/>
    <property type="molecule type" value="Genomic_DNA"/>
</dbReference>
<dbReference type="AlphaFoldDB" id="A0A1V4HQA6"/>
<keyword evidence="6 8" id="KW-0807">Transducer</keyword>
<gene>
    <name evidence="12" type="ORF">BC351_17610</name>
</gene>
<accession>A0A1V4HQA6</accession>
<dbReference type="OrthoDB" id="9810264at2"/>
<dbReference type="Pfam" id="PF17200">
    <property type="entry name" value="sCache_2"/>
    <property type="match status" value="1"/>
</dbReference>
<evidence type="ECO:0000256" key="4">
    <source>
        <dbReference type="ARBA" id="ARBA00022989"/>
    </source>
</evidence>
<evidence type="ECO:0000256" key="2">
    <source>
        <dbReference type="ARBA" id="ARBA00022475"/>
    </source>
</evidence>
<dbReference type="PROSITE" id="PS50885">
    <property type="entry name" value="HAMP"/>
    <property type="match status" value="1"/>
</dbReference>
<dbReference type="SMART" id="SM00283">
    <property type="entry name" value="MA"/>
    <property type="match status" value="1"/>
</dbReference>
<dbReference type="PROSITE" id="PS50111">
    <property type="entry name" value="CHEMOTAXIS_TRANSDUC_2"/>
    <property type="match status" value="1"/>
</dbReference>
<dbReference type="Gene3D" id="3.30.450.20">
    <property type="entry name" value="PAS domain"/>
    <property type="match status" value="1"/>
</dbReference>
<keyword evidence="3 9" id="KW-0812">Transmembrane</keyword>
<evidence type="ECO:0000256" key="9">
    <source>
        <dbReference type="SAM" id="Phobius"/>
    </source>
</evidence>
<evidence type="ECO:0000256" key="7">
    <source>
        <dbReference type="ARBA" id="ARBA00029447"/>
    </source>
</evidence>
<evidence type="ECO:0000313" key="13">
    <source>
        <dbReference type="Proteomes" id="UP000190626"/>
    </source>
</evidence>
<evidence type="ECO:0000313" key="12">
    <source>
        <dbReference type="EMBL" id="OPH60315.1"/>
    </source>
</evidence>
<dbReference type="RefSeq" id="WP_079409775.1">
    <property type="nucleotide sequence ID" value="NZ_MBTG01000004.1"/>
</dbReference>
<keyword evidence="13" id="KW-1185">Reference proteome</keyword>
<dbReference type="InterPro" id="IPR003660">
    <property type="entry name" value="HAMP_dom"/>
</dbReference>
<dbReference type="GO" id="GO:0007165">
    <property type="term" value="P:signal transduction"/>
    <property type="evidence" value="ECO:0007669"/>
    <property type="project" value="UniProtKB-KW"/>
</dbReference>
<dbReference type="PRINTS" id="PR00260">
    <property type="entry name" value="CHEMTRNSDUCR"/>
</dbReference>
<reference evidence="13" key="1">
    <citation type="submission" date="2016-07" db="EMBL/GenBank/DDBJ databases">
        <authorList>
            <person name="Florea S."/>
            <person name="Webb J.S."/>
            <person name="Jaromczyk J."/>
            <person name="Schardl C.L."/>
        </authorList>
    </citation>
    <scope>NUCLEOTIDE SEQUENCE [LARGE SCALE GENOMIC DNA]</scope>
    <source>
        <strain evidence="13">CY1</strain>
    </source>
</reference>
<organism evidence="12 13">
    <name type="scientific">Paenibacillus ferrarius</name>
    <dbReference type="NCBI Taxonomy" id="1469647"/>
    <lineage>
        <taxon>Bacteria</taxon>
        <taxon>Bacillati</taxon>
        <taxon>Bacillota</taxon>
        <taxon>Bacilli</taxon>
        <taxon>Bacillales</taxon>
        <taxon>Paenibacillaceae</taxon>
        <taxon>Paenibacillus</taxon>
    </lineage>
</organism>
<dbReference type="Pfam" id="PF00672">
    <property type="entry name" value="HAMP"/>
    <property type="match status" value="1"/>
</dbReference>
<evidence type="ECO:0008006" key="14">
    <source>
        <dbReference type="Google" id="ProtNLM"/>
    </source>
</evidence>
<dbReference type="InterPro" id="IPR004089">
    <property type="entry name" value="MCPsignal_dom"/>
</dbReference>
<feature type="domain" description="HAMP" evidence="11">
    <location>
        <begin position="220"/>
        <end position="273"/>
    </location>
</feature>
<dbReference type="SUPFAM" id="SSF58104">
    <property type="entry name" value="Methyl-accepting chemotaxis protein (MCP) signaling domain"/>
    <property type="match status" value="1"/>
</dbReference>
<evidence type="ECO:0000256" key="8">
    <source>
        <dbReference type="PROSITE-ProRule" id="PRU00284"/>
    </source>
</evidence>
<dbReference type="STRING" id="1469647.BC351_17610"/>
<comment type="caution">
    <text evidence="12">The sequence shown here is derived from an EMBL/GenBank/DDBJ whole genome shotgun (WGS) entry which is preliminary data.</text>
</comment>
<feature type="transmembrane region" description="Helical" evidence="9">
    <location>
        <begin position="196"/>
        <end position="220"/>
    </location>
</feature>
<dbReference type="InterPro" id="IPR004090">
    <property type="entry name" value="Chemotax_Me-accpt_rcpt"/>
</dbReference>
<dbReference type="Pfam" id="PF00015">
    <property type="entry name" value="MCPsignal"/>
    <property type="match status" value="1"/>
</dbReference>
<dbReference type="Proteomes" id="UP000190626">
    <property type="component" value="Unassembled WGS sequence"/>
</dbReference>
<keyword evidence="2" id="KW-1003">Cell membrane</keyword>
<evidence type="ECO:0000259" key="10">
    <source>
        <dbReference type="PROSITE" id="PS50111"/>
    </source>
</evidence>
<evidence type="ECO:0000256" key="1">
    <source>
        <dbReference type="ARBA" id="ARBA00004651"/>
    </source>
</evidence>
<feature type="domain" description="Methyl-accepting transducer" evidence="10">
    <location>
        <begin position="292"/>
        <end position="528"/>
    </location>
</feature>
<keyword evidence="5 9" id="KW-0472">Membrane</keyword>
<dbReference type="InterPro" id="IPR033480">
    <property type="entry name" value="sCache_2"/>
</dbReference>
<evidence type="ECO:0000259" key="11">
    <source>
        <dbReference type="PROSITE" id="PS50885"/>
    </source>
</evidence>
<dbReference type="CDD" id="cd11386">
    <property type="entry name" value="MCP_signal"/>
    <property type="match status" value="1"/>
</dbReference>
<dbReference type="Gene3D" id="1.10.287.950">
    <property type="entry name" value="Methyl-accepting chemotaxis protein"/>
    <property type="match status" value="1"/>
</dbReference>
<keyword evidence="4 9" id="KW-1133">Transmembrane helix</keyword>
<comment type="subcellular location">
    <subcellularLocation>
        <location evidence="1">Cell membrane</location>
        <topology evidence="1">Multi-pass membrane protein</topology>
    </subcellularLocation>
</comment>
<dbReference type="CDD" id="cd06225">
    <property type="entry name" value="HAMP"/>
    <property type="match status" value="1"/>
</dbReference>